<evidence type="ECO:0000256" key="15">
    <source>
        <dbReference type="PIRSR" id="PIRSR000346-1"/>
    </source>
</evidence>
<comment type="cofactor">
    <cofactor evidence="15">
        <name>Fe cation</name>
        <dbReference type="ChEBI" id="CHEBI:24875"/>
    </cofactor>
    <text evidence="15">Binds 2 iron ions per subunit.</text>
</comment>
<feature type="binding site" evidence="15">
    <location>
        <position position="191"/>
    </location>
    <ligand>
        <name>Fe cation</name>
        <dbReference type="ChEBI" id="CHEBI:24875"/>
        <label>1</label>
    </ligand>
</feature>
<keyword evidence="5" id="KW-0444">Lipid biosynthesis</keyword>
<feature type="compositionally biased region" description="Low complexity" evidence="16">
    <location>
        <begin position="1"/>
        <end position="32"/>
    </location>
</feature>
<evidence type="ECO:0000256" key="3">
    <source>
        <dbReference type="ARBA" id="ARBA00008749"/>
    </source>
</evidence>
<dbReference type="Gene3D" id="1.10.620.20">
    <property type="entry name" value="Ribonucleotide Reductase, subunit A"/>
    <property type="match status" value="1"/>
</dbReference>
<dbReference type="FunFam" id="1.10.620.20:FF:000002">
    <property type="entry name" value="Stearoyl-[acyl-carrier-protein] 9-desaturase, chloroplastic"/>
    <property type="match status" value="1"/>
</dbReference>
<evidence type="ECO:0000256" key="10">
    <source>
        <dbReference type="ARBA" id="ARBA00022946"/>
    </source>
</evidence>
<dbReference type="PANTHER" id="PTHR31155:SF9">
    <property type="entry name" value="STEAROYL-[ACYL-CARRIER-PROTEIN] 9-DESATURASE 7, CHLOROPLASTIC"/>
    <property type="match status" value="1"/>
</dbReference>
<reference evidence="17 18" key="1">
    <citation type="submission" date="2017-08" db="EMBL/GenBank/DDBJ databases">
        <title>Acidophilic green algal genome provides insights into adaptation to an acidic environment.</title>
        <authorList>
            <person name="Hirooka S."/>
            <person name="Hirose Y."/>
            <person name="Kanesaki Y."/>
            <person name="Higuchi S."/>
            <person name="Fujiwara T."/>
            <person name="Onuma R."/>
            <person name="Era A."/>
            <person name="Ohbayashi R."/>
            <person name="Uzuka A."/>
            <person name="Nozaki H."/>
            <person name="Yoshikawa H."/>
            <person name="Miyagishima S.Y."/>
        </authorList>
    </citation>
    <scope>NUCLEOTIDE SEQUENCE [LARGE SCALE GENOMIC DNA]</scope>
    <source>
        <strain evidence="17 18">NIES-2499</strain>
    </source>
</reference>
<dbReference type="GO" id="GO:0009507">
    <property type="term" value="C:chloroplast"/>
    <property type="evidence" value="ECO:0007669"/>
    <property type="project" value="UniProtKB-SubCell"/>
</dbReference>
<evidence type="ECO:0000256" key="2">
    <source>
        <dbReference type="ARBA" id="ARBA00004229"/>
    </source>
</evidence>
<dbReference type="OrthoDB" id="1924153at2759"/>
<feature type="region of interest" description="Disordered" evidence="16">
    <location>
        <begin position="1"/>
        <end position="61"/>
    </location>
</feature>
<keyword evidence="14" id="KW-0275">Fatty acid biosynthesis</keyword>
<protein>
    <recommendedName>
        <fullName evidence="19">Acyl-[acyl-carrier-protein] desaturase</fullName>
    </recommendedName>
</protein>
<evidence type="ECO:0000313" key="18">
    <source>
        <dbReference type="Proteomes" id="UP000232323"/>
    </source>
</evidence>
<evidence type="ECO:0000256" key="14">
    <source>
        <dbReference type="ARBA" id="ARBA00023160"/>
    </source>
</evidence>
<feature type="binding site" evidence="15">
    <location>
        <position position="274"/>
    </location>
    <ligand>
        <name>Fe cation</name>
        <dbReference type="ChEBI" id="CHEBI:24875"/>
        <label>2</label>
    </ligand>
</feature>
<dbReference type="SUPFAM" id="SSF47240">
    <property type="entry name" value="Ferritin-like"/>
    <property type="match status" value="1"/>
</dbReference>
<dbReference type="InterPro" id="IPR012348">
    <property type="entry name" value="RNR-like"/>
</dbReference>
<accession>A0A250XAS5</accession>
<evidence type="ECO:0000256" key="8">
    <source>
        <dbReference type="ARBA" id="ARBA00022723"/>
    </source>
</evidence>
<dbReference type="PANTHER" id="PTHR31155">
    <property type="entry name" value="ACYL- ACYL-CARRIER-PROTEIN DESATURASE-RELATED"/>
    <property type="match status" value="1"/>
</dbReference>
<comment type="caution">
    <text evidence="17">The sequence shown here is derived from an EMBL/GenBank/DDBJ whole genome shotgun (WGS) entry which is preliminary data.</text>
</comment>
<dbReference type="GO" id="GO:0045300">
    <property type="term" value="F:stearoyl-[ACP] desaturase activity"/>
    <property type="evidence" value="ECO:0007669"/>
    <property type="project" value="InterPro"/>
</dbReference>
<keyword evidence="6" id="KW-0150">Chloroplast</keyword>
<comment type="similarity">
    <text evidence="3">Belongs to the fatty acid desaturase type 2 family.</text>
</comment>
<dbReference type="AlphaFoldDB" id="A0A250XAS5"/>
<evidence type="ECO:0000256" key="12">
    <source>
        <dbReference type="ARBA" id="ARBA00023004"/>
    </source>
</evidence>
<evidence type="ECO:0000256" key="9">
    <source>
        <dbReference type="ARBA" id="ARBA00022832"/>
    </source>
</evidence>
<feature type="binding site" evidence="15">
    <location>
        <position position="188"/>
    </location>
    <ligand>
        <name>Fe cation</name>
        <dbReference type="ChEBI" id="CHEBI:24875"/>
        <label>1</label>
    </ligand>
</feature>
<evidence type="ECO:0000313" key="17">
    <source>
        <dbReference type="EMBL" id="GAX80177.1"/>
    </source>
</evidence>
<feature type="binding site" evidence="15">
    <location>
        <position position="188"/>
    </location>
    <ligand>
        <name>Fe cation</name>
        <dbReference type="ChEBI" id="CHEBI:24875"/>
        <label>2</label>
    </ligand>
</feature>
<dbReference type="STRING" id="1157962.A0A250XAS5"/>
<evidence type="ECO:0000256" key="6">
    <source>
        <dbReference type="ARBA" id="ARBA00022528"/>
    </source>
</evidence>
<dbReference type="GO" id="GO:0006633">
    <property type="term" value="P:fatty acid biosynthetic process"/>
    <property type="evidence" value="ECO:0007669"/>
    <property type="project" value="UniProtKB-KW"/>
</dbReference>
<feature type="compositionally biased region" description="Low complexity" evidence="16">
    <location>
        <begin position="41"/>
        <end position="59"/>
    </location>
</feature>
<keyword evidence="13" id="KW-0443">Lipid metabolism</keyword>
<dbReference type="InterPro" id="IPR009078">
    <property type="entry name" value="Ferritin-like_SF"/>
</dbReference>
<feature type="binding site" evidence="15">
    <location>
        <position position="277"/>
    </location>
    <ligand>
        <name>Fe cation</name>
        <dbReference type="ChEBI" id="CHEBI:24875"/>
        <label>2</label>
    </ligand>
</feature>
<feature type="binding site" evidence="15">
    <location>
        <position position="274"/>
    </location>
    <ligand>
        <name>Fe cation</name>
        <dbReference type="ChEBI" id="CHEBI:24875"/>
        <label>1</label>
    </ligand>
</feature>
<evidence type="ECO:0000256" key="1">
    <source>
        <dbReference type="ARBA" id="ARBA00001954"/>
    </source>
</evidence>
<feature type="binding site" evidence="15">
    <location>
        <position position="150"/>
    </location>
    <ligand>
        <name>Fe cation</name>
        <dbReference type="ChEBI" id="CHEBI:24875"/>
        <label>1</label>
    </ligand>
</feature>
<sequence>MSGSKSANDSTRSASSSFSSSLAESPPSNPSSRGASTSLKAVAAAAPPAAAPEPSSVPSSHKEAPYIYLAGQRVHSMHSKGFEVIKSLRGWAERDLIRLLKPVENCWQPSDLLPDSSSPDFYDQVRDLRRAAAELPLDYLAVLVGDMVTEEALPSYMNMLNTLDGVKDETGASEEPWARWNREWTAEENRHGDLLNKYLYLTGRVDMKAVEVTIQNLIGSGLDPKLENNPYLCFVYTSFQERATKISHGNTARLASYHGDSALTKVCGLIAADEGRHEVAYTNIVEQLFQRDPEGAILAFADMMKKGIVMPAHYMDDGWHSEEGANPGQNLFMDYATVADAIGVYTTTDYADIVQHLVQRWDVANLRVSGGEAGEAQEYLCKHSERIRRLADLQLERKLRDRKRGKSKSAAFSWIFKREVSMM</sequence>
<keyword evidence="11" id="KW-0560">Oxidoreductase</keyword>
<evidence type="ECO:0000256" key="16">
    <source>
        <dbReference type="SAM" id="MobiDB-lite"/>
    </source>
</evidence>
<dbReference type="EMBL" id="BEGY01000049">
    <property type="protein sequence ID" value="GAX80177.1"/>
    <property type="molecule type" value="Genomic_DNA"/>
</dbReference>
<keyword evidence="7" id="KW-0934">Plastid</keyword>
<keyword evidence="8 15" id="KW-0479">Metal-binding</keyword>
<keyword evidence="9" id="KW-0276">Fatty acid metabolism</keyword>
<gene>
    <name evidence="17" type="ORF">CEUSTIGMA_g7615.t1</name>
</gene>
<dbReference type="CDD" id="cd01050">
    <property type="entry name" value="Acyl_ACP_Desat"/>
    <property type="match status" value="1"/>
</dbReference>
<comment type="cofactor">
    <cofactor evidence="1">
        <name>Fe(2+)</name>
        <dbReference type="ChEBI" id="CHEBI:29033"/>
    </cofactor>
</comment>
<comment type="subunit">
    <text evidence="4">Homodimer.</text>
</comment>
<dbReference type="GO" id="GO:0046872">
    <property type="term" value="F:metal ion binding"/>
    <property type="evidence" value="ECO:0007669"/>
    <property type="project" value="UniProtKB-KW"/>
</dbReference>
<dbReference type="PIRSF" id="PIRSF000346">
    <property type="entry name" value="Dlt9_acylACP_des"/>
    <property type="match status" value="1"/>
</dbReference>
<dbReference type="Pfam" id="PF03405">
    <property type="entry name" value="FA_desaturase_2"/>
    <property type="match status" value="1"/>
</dbReference>
<evidence type="ECO:0000256" key="4">
    <source>
        <dbReference type="ARBA" id="ARBA00011738"/>
    </source>
</evidence>
<evidence type="ECO:0000256" key="13">
    <source>
        <dbReference type="ARBA" id="ARBA00023098"/>
    </source>
</evidence>
<keyword evidence="18" id="KW-1185">Reference proteome</keyword>
<dbReference type="Proteomes" id="UP000232323">
    <property type="component" value="Unassembled WGS sequence"/>
</dbReference>
<comment type="subcellular location">
    <subcellularLocation>
        <location evidence="2">Plastid</location>
        <location evidence="2">Chloroplast</location>
    </subcellularLocation>
</comment>
<evidence type="ECO:0000256" key="11">
    <source>
        <dbReference type="ARBA" id="ARBA00023002"/>
    </source>
</evidence>
<keyword evidence="10" id="KW-0809">Transit peptide</keyword>
<organism evidence="17 18">
    <name type="scientific">Chlamydomonas eustigma</name>
    <dbReference type="NCBI Taxonomy" id="1157962"/>
    <lineage>
        <taxon>Eukaryota</taxon>
        <taxon>Viridiplantae</taxon>
        <taxon>Chlorophyta</taxon>
        <taxon>core chlorophytes</taxon>
        <taxon>Chlorophyceae</taxon>
        <taxon>CS clade</taxon>
        <taxon>Chlamydomonadales</taxon>
        <taxon>Chlamydomonadaceae</taxon>
        <taxon>Chlamydomonas</taxon>
    </lineage>
</organism>
<evidence type="ECO:0000256" key="7">
    <source>
        <dbReference type="ARBA" id="ARBA00022640"/>
    </source>
</evidence>
<dbReference type="InterPro" id="IPR005067">
    <property type="entry name" value="Fatty_acid_desaturase-2"/>
</dbReference>
<proteinExistence type="inferred from homology"/>
<name>A0A250XAS5_9CHLO</name>
<evidence type="ECO:0000256" key="5">
    <source>
        <dbReference type="ARBA" id="ARBA00022516"/>
    </source>
</evidence>
<feature type="binding site" evidence="15">
    <location>
        <position position="241"/>
    </location>
    <ligand>
        <name>Fe cation</name>
        <dbReference type="ChEBI" id="CHEBI:24875"/>
        <label>2</label>
    </ligand>
</feature>
<evidence type="ECO:0008006" key="19">
    <source>
        <dbReference type="Google" id="ProtNLM"/>
    </source>
</evidence>
<keyword evidence="12 15" id="KW-0408">Iron</keyword>